<dbReference type="PRINTS" id="PR00081">
    <property type="entry name" value="GDHRDH"/>
</dbReference>
<proteinExistence type="inferred from homology"/>
<keyword evidence="2 3" id="KW-0560">Oxidoreductase</keyword>
<dbReference type="Proteomes" id="UP001596409">
    <property type="component" value="Unassembled WGS sequence"/>
</dbReference>
<dbReference type="InterPro" id="IPR002347">
    <property type="entry name" value="SDR_fam"/>
</dbReference>
<name>A0ABW2EBM6_9ACTN</name>
<sequence length="255" mass="26879">MGALAGKTALITGALGDQGRTACRRFCEEGAAVVGTDITQEGAAKFTDELVSAGFDFEFHQADLGSSTQVDALANHVRITRGHIDSVYNNAGVMMVKPIHETTDEEWQRAIRVNLTAPFLVTRAFVPLMKGRTGASICNVSSIGGIRVYPTQMHYGVTKAALLHLTKAAAYELAPDIRVNAICPGVIDTQMAWSYVDASPDPAAAMESLKSNIPLGRMGDPADVINLGVWLAGDQASYVTGAVIIVDGGSTLAAK</sequence>
<dbReference type="PROSITE" id="PS00061">
    <property type="entry name" value="ADH_SHORT"/>
    <property type="match status" value="1"/>
</dbReference>
<evidence type="ECO:0000313" key="3">
    <source>
        <dbReference type="EMBL" id="MFC7016117.1"/>
    </source>
</evidence>
<dbReference type="RefSeq" id="WP_189878857.1">
    <property type="nucleotide sequence ID" value="NZ_BMWA01000030.1"/>
</dbReference>
<comment type="similarity">
    <text evidence="1">Belongs to the short-chain dehydrogenases/reductases (SDR) family.</text>
</comment>
<gene>
    <name evidence="3" type="ORF">ACFQMH_31360</name>
</gene>
<dbReference type="EMBL" id="JBHSYM010000073">
    <property type="protein sequence ID" value="MFC7016117.1"/>
    <property type="molecule type" value="Genomic_DNA"/>
</dbReference>
<accession>A0ABW2EBM6</accession>
<evidence type="ECO:0000313" key="4">
    <source>
        <dbReference type="Proteomes" id="UP001596409"/>
    </source>
</evidence>
<dbReference type="InterPro" id="IPR051122">
    <property type="entry name" value="SDR_DHRS6-like"/>
</dbReference>
<dbReference type="GO" id="GO:0016491">
    <property type="term" value="F:oxidoreductase activity"/>
    <property type="evidence" value="ECO:0007669"/>
    <property type="project" value="UniProtKB-KW"/>
</dbReference>
<dbReference type="InterPro" id="IPR036291">
    <property type="entry name" value="NAD(P)-bd_dom_sf"/>
</dbReference>
<dbReference type="Gene3D" id="3.40.50.720">
    <property type="entry name" value="NAD(P)-binding Rossmann-like Domain"/>
    <property type="match status" value="1"/>
</dbReference>
<keyword evidence="4" id="KW-1185">Reference proteome</keyword>
<dbReference type="PANTHER" id="PTHR43477">
    <property type="entry name" value="DIHYDROANTICAPSIN 7-DEHYDROGENASE"/>
    <property type="match status" value="1"/>
</dbReference>
<dbReference type="SUPFAM" id="SSF51735">
    <property type="entry name" value="NAD(P)-binding Rossmann-fold domains"/>
    <property type="match status" value="1"/>
</dbReference>
<dbReference type="CDD" id="cd05233">
    <property type="entry name" value="SDR_c"/>
    <property type="match status" value="1"/>
</dbReference>
<reference evidence="4" key="1">
    <citation type="journal article" date="2019" name="Int. J. Syst. Evol. Microbiol.">
        <title>The Global Catalogue of Microorganisms (GCM) 10K type strain sequencing project: providing services to taxonomists for standard genome sequencing and annotation.</title>
        <authorList>
            <consortium name="The Broad Institute Genomics Platform"/>
            <consortium name="The Broad Institute Genome Sequencing Center for Infectious Disease"/>
            <person name="Wu L."/>
            <person name="Ma J."/>
        </authorList>
    </citation>
    <scope>NUCLEOTIDE SEQUENCE [LARGE SCALE GENOMIC DNA]</scope>
    <source>
        <strain evidence="4">JCM 4855</strain>
    </source>
</reference>
<dbReference type="EC" id="1.1.1.-" evidence="3"/>
<dbReference type="PANTHER" id="PTHR43477:SF1">
    <property type="entry name" value="DIHYDROANTICAPSIN 7-DEHYDROGENASE"/>
    <property type="match status" value="1"/>
</dbReference>
<organism evidence="3 4">
    <name type="scientific">Streptomyces viridiviolaceus</name>
    <dbReference type="NCBI Taxonomy" id="68282"/>
    <lineage>
        <taxon>Bacteria</taxon>
        <taxon>Bacillati</taxon>
        <taxon>Actinomycetota</taxon>
        <taxon>Actinomycetes</taxon>
        <taxon>Kitasatosporales</taxon>
        <taxon>Streptomycetaceae</taxon>
        <taxon>Streptomyces</taxon>
    </lineage>
</organism>
<evidence type="ECO:0000256" key="2">
    <source>
        <dbReference type="ARBA" id="ARBA00023002"/>
    </source>
</evidence>
<evidence type="ECO:0000256" key="1">
    <source>
        <dbReference type="ARBA" id="ARBA00006484"/>
    </source>
</evidence>
<dbReference type="PRINTS" id="PR00080">
    <property type="entry name" value="SDRFAMILY"/>
</dbReference>
<comment type="caution">
    <text evidence="3">The sequence shown here is derived from an EMBL/GenBank/DDBJ whole genome shotgun (WGS) entry which is preliminary data.</text>
</comment>
<protein>
    <submittedName>
        <fullName evidence="3">SDR family NAD(P)-dependent oxidoreductase</fullName>
        <ecNumber evidence="3">1.1.1.-</ecNumber>
    </submittedName>
</protein>
<dbReference type="InterPro" id="IPR020904">
    <property type="entry name" value="Sc_DH/Rdtase_CS"/>
</dbReference>
<dbReference type="Pfam" id="PF13561">
    <property type="entry name" value="adh_short_C2"/>
    <property type="match status" value="1"/>
</dbReference>